<accession>A0A5E4VST8</accession>
<evidence type="ECO:0000313" key="3">
    <source>
        <dbReference type="Proteomes" id="UP000396788"/>
    </source>
</evidence>
<dbReference type="RefSeq" id="WP_150609151.1">
    <property type="nucleotide sequence ID" value="NZ_CABPRY010000006.1"/>
</dbReference>
<dbReference type="AlphaFoldDB" id="A0A5E4VST8"/>
<gene>
    <name evidence="2" type="ORF">PCE31107_02792</name>
</gene>
<feature type="chain" id="PRO_5022980684" evidence="1">
    <location>
        <begin position="32"/>
        <end position="379"/>
    </location>
</feature>
<sequence length="379" mass="39105">MRPNIGSCTALRSTCVFFVSGLVIGLNTAYAAPALDFGYRIDGPVHVRPTLVFNDGQDTYIQPSGNARTNVAGALSDGPYLRLPGTPESFTVRAGAITLHVQHAGLPSAPTAQAVNNSSPAGRADANSILRAVPGGYATGVTIAAGGNAADRPATPALTSPIVRVSARIDTDGKRPPVVGEPIVSQSVATTAISAAPASGAVPPVVVKEASPNISYLAKDFGADGIRDGSGGSIQIHFRARPTAAMQFASADGKHLGSSWDDSASVMTISAAPKFVVRDGQSSVIVSREIADTFHYPTHNAAGLEEVFSESGAVYLRVAEGTKKVTVRVDGKVVPGKQKGRYYRVSGAGDSFVVDADGFGVTVTRSRSVRFVDHEGSTS</sequence>
<name>A0A5E4VST8_9BURK</name>
<dbReference type="Proteomes" id="UP000396788">
    <property type="component" value="Unassembled WGS sequence"/>
</dbReference>
<protein>
    <submittedName>
        <fullName evidence="2">Uncharacterized protein</fullName>
    </submittedName>
</protein>
<evidence type="ECO:0000256" key="1">
    <source>
        <dbReference type="SAM" id="SignalP"/>
    </source>
</evidence>
<reference evidence="2 3" key="1">
    <citation type="submission" date="2019-08" db="EMBL/GenBank/DDBJ databases">
        <authorList>
            <person name="Peeters C."/>
        </authorList>
    </citation>
    <scope>NUCLEOTIDE SEQUENCE [LARGE SCALE GENOMIC DNA]</scope>
    <source>
        <strain evidence="2 3">LMG 31107</strain>
    </source>
</reference>
<evidence type="ECO:0000313" key="2">
    <source>
        <dbReference type="EMBL" id="VVE14005.1"/>
    </source>
</evidence>
<organism evidence="2 3">
    <name type="scientific">Pandoraea cepalis</name>
    <dbReference type="NCBI Taxonomy" id="2508294"/>
    <lineage>
        <taxon>Bacteria</taxon>
        <taxon>Pseudomonadati</taxon>
        <taxon>Pseudomonadota</taxon>
        <taxon>Betaproteobacteria</taxon>
        <taxon>Burkholderiales</taxon>
        <taxon>Burkholderiaceae</taxon>
        <taxon>Pandoraea</taxon>
    </lineage>
</organism>
<dbReference type="EMBL" id="CABPRY010000006">
    <property type="protein sequence ID" value="VVE14005.1"/>
    <property type="molecule type" value="Genomic_DNA"/>
</dbReference>
<keyword evidence="1" id="KW-0732">Signal</keyword>
<proteinExistence type="predicted"/>
<feature type="signal peptide" evidence="1">
    <location>
        <begin position="1"/>
        <end position="31"/>
    </location>
</feature>